<gene>
    <name evidence="1" type="ORF">FC47_GL000279</name>
</gene>
<protein>
    <recommendedName>
        <fullName evidence="3">ManO family protein</fullName>
    </recommendedName>
</protein>
<sequence length="132" mass="15362">MSEMVESINAKVEYVTDGTSFMGPVSYGKIMIGDRGFEFYDDRDVRNFIQIPWDEIDLVIASLVFGGHWIPRFKIRTRHNGEFIFAAKNTKATLRAVRKHVDPQHMVRALTFTQKLKRGWQGMRNSRKHSTK</sequence>
<dbReference type="EMBL" id="AZEQ01000010">
    <property type="protein sequence ID" value="KRL25744.1"/>
    <property type="molecule type" value="Genomic_DNA"/>
</dbReference>
<dbReference type="PIRSF" id="PIRSF021265">
    <property type="entry name" value="DUF956"/>
    <property type="match status" value="1"/>
</dbReference>
<accession>A0A0R1NZT7</accession>
<dbReference type="InterPro" id="IPR010360">
    <property type="entry name" value="DUF956"/>
</dbReference>
<evidence type="ECO:0000313" key="2">
    <source>
        <dbReference type="Proteomes" id="UP000050901"/>
    </source>
</evidence>
<organism evidence="1 2">
    <name type="scientific">Limosilactobacillus mucosae DSM 13345</name>
    <dbReference type="NCBI Taxonomy" id="1423771"/>
    <lineage>
        <taxon>Bacteria</taxon>
        <taxon>Bacillati</taxon>
        <taxon>Bacillota</taxon>
        <taxon>Bacilli</taxon>
        <taxon>Lactobacillales</taxon>
        <taxon>Lactobacillaceae</taxon>
        <taxon>Limosilactobacillus</taxon>
    </lineage>
</organism>
<proteinExistence type="predicted"/>
<dbReference type="PATRIC" id="fig|1423771.3.peg.288"/>
<dbReference type="AlphaFoldDB" id="A0A0R1NZT7"/>
<dbReference type="Proteomes" id="UP000050901">
    <property type="component" value="Unassembled WGS sequence"/>
</dbReference>
<dbReference type="Pfam" id="PF06115">
    <property type="entry name" value="DUF956"/>
    <property type="match status" value="1"/>
</dbReference>
<reference evidence="1 2" key="1">
    <citation type="journal article" date="2015" name="Genome Announc.">
        <title>Expanding the biotechnology potential of lactobacilli through comparative genomics of 213 strains and associated genera.</title>
        <authorList>
            <person name="Sun Z."/>
            <person name="Harris H.M."/>
            <person name="McCann A."/>
            <person name="Guo C."/>
            <person name="Argimon S."/>
            <person name="Zhang W."/>
            <person name="Yang X."/>
            <person name="Jeffery I.B."/>
            <person name="Cooney J.C."/>
            <person name="Kagawa T.F."/>
            <person name="Liu W."/>
            <person name="Song Y."/>
            <person name="Salvetti E."/>
            <person name="Wrobel A."/>
            <person name="Rasinkangas P."/>
            <person name="Parkhill J."/>
            <person name="Rea M.C."/>
            <person name="O'Sullivan O."/>
            <person name="Ritari J."/>
            <person name="Douillard F.P."/>
            <person name="Paul Ross R."/>
            <person name="Yang R."/>
            <person name="Briner A.E."/>
            <person name="Felis G.E."/>
            <person name="de Vos W.M."/>
            <person name="Barrangou R."/>
            <person name="Klaenhammer T.R."/>
            <person name="Caufield P.W."/>
            <person name="Cui Y."/>
            <person name="Zhang H."/>
            <person name="O'Toole P.W."/>
        </authorList>
    </citation>
    <scope>NUCLEOTIDE SEQUENCE [LARGE SCALE GENOMIC DNA]</scope>
    <source>
        <strain evidence="1 2">DSM 13345</strain>
    </source>
</reference>
<name>A0A0R1NZT7_LIMMU</name>
<comment type="caution">
    <text evidence="1">The sequence shown here is derived from an EMBL/GenBank/DDBJ whole genome shotgun (WGS) entry which is preliminary data.</text>
</comment>
<evidence type="ECO:0000313" key="1">
    <source>
        <dbReference type="EMBL" id="KRL25744.1"/>
    </source>
</evidence>
<evidence type="ECO:0008006" key="3">
    <source>
        <dbReference type="Google" id="ProtNLM"/>
    </source>
</evidence>